<evidence type="ECO:0000313" key="1">
    <source>
        <dbReference type="EMBL" id="KAK3245058.1"/>
    </source>
</evidence>
<dbReference type="AlphaFoldDB" id="A0AAE0BZH4"/>
<dbReference type="Proteomes" id="UP001190700">
    <property type="component" value="Unassembled WGS sequence"/>
</dbReference>
<dbReference type="InterPro" id="IPR026749">
    <property type="entry name" value="Tmem135"/>
</dbReference>
<keyword evidence="2" id="KW-1185">Reference proteome</keyword>
<accession>A0AAE0BZH4</accession>
<reference evidence="1 2" key="1">
    <citation type="journal article" date="2015" name="Genome Biol. Evol.">
        <title>Comparative Genomics of a Bacterivorous Green Alga Reveals Evolutionary Causalities and Consequences of Phago-Mixotrophic Mode of Nutrition.</title>
        <authorList>
            <person name="Burns J.A."/>
            <person name="Paasch A."/>
            <person name="Narechania A."/>
            <person name="Kim E."/>
        </authorList>
    </citation>
    <scope>NUCLEOTIDE SEQUENCE [LARGE SCALE GENOMIC DNA]</scope>
    <source>
        <strain evidence="1 2">PLY_AMNH</strain>
    </source>
</reference>
<sequence length="160" mass="17688">MHSCRANWRTIHEIAKDFRKRKQGLRGGFALFALLLKAWKKGLNREDATSAAVATLRYTAFLGVFSGAYVLVDESLAQKYGPQRSKHWRAAVAGLLAGPSLMLTGQPHTSLAIYIHFRSLVLLARVGLKKEHPLLKVLLTPLRFEHGDVALMCAAAAQIL</sequence>
<protein>
    <submittedName>
        <fullName evidence="1">Uncharacterized protein</fullName>
    </submittedName>
</protein>
<comment type="caution">
    <text evidence="1">The sequence shown here is derived from an EMBL/GenBank/DDBJ whole genome shotgun (WGS) entry which is preliminary data.</text>
</comment>
<name>A0AAE0BZH4_9CHLO</name>
<proteinExistence type="predicted"/>
<dbReference type="PANTHER" id="PTHR12459:SF15">
    <property type="entry name" value="TRANSMEMBRANE PROTEIN 135"/>
    <property type="match status" value="1"/>
</dbReference>
<gene>
    <name evidence="1" type="ORF">CYMTET_45355</name>
</gene>
<dbReference type="PANTHER" id="PTHR12459">
    <property type="entry name" value="TRANSMEMBRANE PROTEIN 135-RELATED"/>
    <property type="match status" value="1"/>
</dbReference>
<evidence type="ECO:0000313" key="2">
    <source>
        <dbReference type="Proteomes" id="UP001190700"/>
    </source>
</evidence>
<dbReference type="EMBL" id="LGRX02031061">
    <property type="protein sequence ID" value="KAK3245058.1"/>
    <property type="molecule type" value="Genomic_DNA"/>
</dbReference>
<organism evidence="1 2">
    <name type="scientific">Cymbomonas tetramitiformis</name>
    <dbReference type="NCBI Taxonomy" id="36881"/>
    <lineage>
        <taxon>Eukaryota</taxon>
        <taxon>Viridiplantae</taxon>
        <taxon>Chlorophyta</taxon>
        <taxon>Pyramimonadophyceae</taxon>
        <taxon>Pyramimonadales</taxon>
        <taxon>Pyramimonadaceae</taxon>
        <taxon>Cymbomonas</taxon>
    </lineage>
</organism>